<gene>
    <name evidence="2" type="ORF">GCM10023210_08260</name>
</gene>
<comment type="caution">
    <text evidence="2">The sequence shown here is derived from an EMBL/GenBank/DDBJ whole genome shotgun (WGS) entry which is preliminary data.</text>
</comment>
<dbReference type="RefSeq" id="WP_345200496.1">
    <property type="nucleotide sequence ID" value="NZ_BAABHX010000001.1"/>
</dbReference>
<dbReference type="Pfam" id="PF00535">
    <property type="entry name" value="Glycos_transf_2"/>
    <property type="match status" value="1"/>
</dbReference>
<reference evidence="3" key="1">
    <citation type="journal article" date="2019" name="Int. J. Syst. Evol. Microbiol.">
        <title>The Global Catalogue of Microorganisms (GCM) 10K type strain sequencing project: providing services to taxonomists for standard genome sequencing and annotation.</title>
        <authorList>
            <consortium name="The Broad Institute Genomics Platform"/>
            <consortium name="The Broad Institute Genome Sequencing Center for Infectious Disease"/>
            <person name="Wu L."/>
            <person name="Ma J."/>
        </authorList>
    </citation>
    <scope>NUCLEOTIDE SEQUENCE [LARGE SCALE GENOMIC DNA]</scope>
    <source>
        <strain evidence="3">JCM 18019</strain>
    </source>
</reference>
<dbReference type="EMBL" id="BAABHX010000001">
    <property type="protein sequence ID" value="GAA5086432.1"/>
    <property type="molecule type" value="Genomic_DNA"/>
</dbReference>
<dbReference type="CDD" id="cd04186">
    <property type="entry name" value="GT_2_like_c"/>
    <property type="match status" value="1"/>
</dbReference>
<evidence type="ECO:0000259" key="1">
    <source>
        <dbReference type="Pfam" id="PF00535"/>
    </source>
</evidence>
<organism evidence="2 3">
    <name type="scientific">Chryseobacterium ginsengisoli</name>
    <dbReference type="NCBI Taxonomy" id="363853"/>
    <lineage>
        <taxon>Bacteria</taxon>
        <taxon>Pseudomonadati</taxon>
        <taxon>Bacteroidota</taxon>
        <taxon>Flavobacteriia</taxon>
        <taxon>Flavobacteriales</taxon>
        <taxon>Weeksellaceae</taxon>
        <taxon>Chryseobacterium group</taxon>
        <taxon>Chryseobacterium</taxon>
    </lineage>
</organism>
<dbReference type="PANTHER" id="PTHR43179">
    <property type="entry name" value="RHAMNOSYLTRANSFERASE WBBL"/>
    <property type="match status" value="1"/>
</dbReference>
<evidence type="ECO:0000313" key="2">
    <source>
        <dbReference type="EMBL" id="GAA5086432.1"/>
    </source>
</evidence>
<proteinExistence type="predicted"/>
<dbReference type="SUPFAM" id="SSF53448">
    <property type="entry name" value="Nucleotide-diphospho-sugar transferases"/>
    <property type="match status" value="1"/>
</dbReference>
<dbReference type="InterPro" id="IPR001173">
    <property type="entry name" value="Glyco_trans_2-like"/>
</dbReference>
<dbReference type="PANTHER" id="PTHR43179:SF7">
    <property type="entry name" value="RHAMNOSYLTRANSFERASE WBBL"/>
    <property type="match status" value="1"/>
</dbReference>
<feature type="domain" description="Glycosyltransferase 2-like" evidence="1">
    <location>
        <begin position="4"/>
        <end position="163"/>
    </location>
</feature>
<accession>A0ABP9LZG1</accession>
<dbReference type="Gene3D" id="3.90.550.10">
    <property type="entry name" value="Spore Coat Polysaccharide Biosynthesis Protein SpsA, Chain A"/>
    <property type="match status" value="1"/>
</dbReference>
<name>A0ABP9LZG1_9FLAO</name>
<dbReference type="InterPro" id="IPR029044">
    <property type="entry name" value="Nucleotide-diphossugar_trans"/>
</dbReference>
<evidence type="ECO:0000313" key="3">
    <source>
        <dbReference type="Proteomes" id="UP001500353"/>
    </source>
</evidence>
<keyword evidence="3" id="KW-1185">Reference proteome</keyword>
<sequence length="290" mass="33984">MRVSIIIVNYNTKVITNNCIDSIISKTQDIEYEIILVDNGSTDGSKEHFQQRKDIKYIYSEENLGFGKANNLGNKYASGEFLFILNSDTILIENSIKILKNFFENNENQLNIGVLGAVLCDENLNMINTAGSFPQIKFYISDYLNLFFKTKYKTYEKIHFDDITKVDMVSGADMFLRKELFDEVQGFDEKFFLYFEETDLQKRIANLSKINYITNQTNIIHLEGASSKVNNWKRKIIQDSQTLYFRKNDSQNFWKYAFFEVLCSPVRFLNSNYTFKENISFFKNNINKLL</sequence>
<dbReference type="Proteomes" id="UP001500353">
    <property type="component" value="Unassembled WGS sequence"/>
</dbReference>
<protein>
    <submittedName>
        <fullName evidence="2">Glycosyltransferase family 2 protein</fullName>
    </submittedName>
</protein>